<sequence>MKKRQWVWSVFLTAILVLPLLLIFFNQKTTQVQLHSPQMVQDVSAKQVVKSQEDSTKQEQQANNESKQGEQPSNKSTDKGNKAQEKPAQEKKPTIVWGVDTASNVDQAFLQCVKENYGAPSVFGRYLETKGDVSMGLTKEEVDLLHRQGIKILPIFNHFTEAVGYDKGVSEAKEAIAYAQKIGIPKGVAIFADIEPTYPVDEAFIRGWVNTLASSPYKPGIYGVITTDSELSAAYQDAVSKDKKVQGQTILWSSNPDPGVTAKNKAPAFQPGAPKNINISIWQYGIDGETCNIDTNLIQSTVLNKLW</sequence>
<dbReference type="SUPFAM" id="SSF51445">
    <property type="entry name" value="(Trans)glycosidases"/>
    <property type="match status" value="1"/>
</dbReference>
<dbReference type="InterPro" id="IPR017853">
    <property type="entry name" value="GH"/>
</dbReference>
<comment type="caution">
    <text evidence="4">The sequence shown here is derived from an EMBL/GenBank/DDBJ whole genome shotgun (WGS) entry which is preliminary data.</text>
</comment>
<evidence type="ECO:0000259" key="3">
    <source>
        <dbReference type="Pfam" id="PF08924"/>
    </source>
</evidence>
<protein>
    <submittedName>
        <fullName evidence="4">Uncharacterized protein DUF1906</fullName>
    </submittedName>
</protein>
<feature type="transmembrane region" description="Helical" evidence="2">
    <location>
        <begin position="6"/>
        <end position="25"/>
    </location>
</feature>
<dbReference type="AlphaFoldDB" id="A0A561DCX6"/>
<dbReference type="InterPro" id="IPR015020">
    <property type="entry name" value="Rv2525c-like_Glyco_Hydro-like"/>
</dbReference>
<gene>
    <name evidence="4" type="ORF">FB550_106250</name>
</gene>
<keyword evidence="2" id="KW-0472">Membrane</keyword>
<evidence type="ECO:0000256" key="1">
    <source>
        <dbReference type="SAM" id="MobiDB-lite"/>
    </source>
</evidence>
<organism evidence="4 5">
    <name type="scientific">Neobacillus bataviensis</name>
    <dbReference type="NCBI Taxonomy" id="220685"/>
    <lineage>
        <taxon>Bacteria</taxon>
        <taxon>Bacillati</taxon>
        <taxon>Bacillota</taxon>
        <taxon>Bacilli</taxon>
        <taxon>Bacillales</taxon>
        <taxon>Bacillaceae</taxon>
        <taxon>Neobacillus</taxon>
    </lineage>
</organism>
<dbReference type="Proteomes" id="UP000319671">
    <property type="component" value="Unassembled WGS sequence"/>
</dbReference>
<reference evidence="4 5" key="1">
    <citation type="submission" date="2019-06" db="EMBL/GenBank/DDBJ databases">
        <title>Sorghum-associated microbial communities from plants grown in Nebraska, USA.</title>
        <authorList>
            <person name="Schachtman D."/>
        </authorList>
    </citation>
    <scope>NUCLEOTIDE SEQUENCE [LARGE SCALE GENOMIC DNA]</scope>
    <source>
        <strain evidence="4 5">2482</strain>
    </source>
</reference>
<dbReference type="Pfam" id="PF08924">
    <property type="entry name" value="Rv2525c_GlyHyd-like"/>
    <property type="match status" value="1"/>
</dbReference>
<keyword evidence="5" id="KW-1185">Reference proteome</keyword>
<keyword evidence="2" id="KW-1133">Transmembrane helix</keyword>
<evidence type="ECO:0000256" key="2">
    <source>
        <dbReference type="SAM" id="Phobius"/>
    </source>
</evidence>
<feature type="compositionally biased region" description="Polar residues" evidence="1">
    <location>
        <begin position="58"/>
        <end position="75"/>
    </location>
</feature>
<evidence type="ECO:0000313" key="4">
    <source>
        <dbReference type="EMBL" id="TWE01193.1"/>
    </source>
</evidence>
<keyword evidence="2" id="KW-0812">Transmembrane</keyword>
<dbReference type="RefSeq" id="WP_186446478.1">
    <property type="nucleotide sequence ID" value="NZ_VIVN01000006.1"/>
</dbReference>
<name>A0A561DCX6_9BACI</name>
<feature type="domain" description="Rv2525c-like glycoside hydrolase-like" evidence="3">
    <location>
        <begin position="123"/>
        <end position="256"/>
    </location>
</feature>
<accession>A0A561DCX6</accession>
<evidence type="ECO:0000313" key="5">
    <source>
        <dbReference type="Proteomes" id="UP000319671"/>
    </source>
</evidence>
<dbReference type="EMBL" id="VIVN01000006">
    <property type="protein sequence ID" value="TWE01193.1"/>
    <property type="molecule type" value="Genomic_DNA"/>
</dbReference>
<feature type="compositionally biased region" description="Basic and acidic residues" evidence="1">
    <location>
        <begin position="76"/>
        <end position="93"/>
    </location>
</feature>
<dbReference type="Gene3D" id="3.20.20.80">
    <property type="entry name" value="Glycosidases"/>
    <property type="match status" value="1"/>
</dbReference>
<feature type="region of interest" description="Disordered" evidence="1">
    <location>
        <begin position="45"/>
        <end position="93"/>
    </location>
</feature>
<proteinExistence type="predicted"/>